<dbReference type="RefSeq" id="WP_216838204.1">
    <property type="nucleotide sequence ID" value="NZ_JAFNJS010000006.1"/>
</dbReference>
<reference evidence="2" key="1">
    <citation type="journal article" date="2019" name="Int. J. Syst. Evol. Microbiol.">
        <title>The Global Catalogue of Microorganisms (GCM) 10K type strain sequencing project: providing services to taxonomists for standard genome sequencing and annotation.</title>
        <authorList>
            <consortium name="The Broad Institute Genomics Platform"/>
            <consortium name="The Broad Institute Genome Sequencing Center for Infectious Disease"/>
            <person name="Wu L."/>
            <person name="Ma J."/>
        </authorList>
    </citation>
    <scope>NUCLEOTIDE SEQUENCE [LARGE SCALE GENOMIC DNA]</scope>
    <source>
        <strain evidence="2">CGMCC 1.16855</strain>
    </source>
</reference>
<organism evidence="1 2">
    <name type="scientific">Falsiroseomonas tokyonensis</name>
    <dbReference type="NCBI Taxonomy" id="430521"/>
    <lineage>
        <taxon>Bacteria</taxon>
        <taxon>Pseudomonadati</taxon>
        <taxon>Pseudomonadota</taxon>
        <taxon>Alphaproteobacteria</taxon>
        <taxon>Acetobacterales</taxon>
        <taxon>Roseomonadaceae</taxon>
        <taxon>Falsiroseomonas</taxon>
    </lineage>
</organism>
<accession>A0ABV7BYG5</accession>
<name>A0ABV7BYG5_9PROT</name>
<sequence length="47" mass="5064">MRFAAGARHVRGKPADISLEGTNVIFSKASTVPTKQRRANRNAIAPT</sequence>
<evidence type="ECO:0000313" key="2">
    <source>
        <dbReference type="Proteomes" id="UP001595420"/>
    </source>
</evidence>
<keyword evidence="2" id="KW-1185">Reference proteome</keyword>
<dbReference type="EMBL" id="JBHRSB010000006">
    <property type="protein sequence ID" value="MFC3002119.1"/>
    <property type="molecule type" value="Genomic_DNA"/>
</dbReference>
<protein>
    <submittedName>
        <fullName evidence="1">Uncharacterized protein</fullName>
    </submittedName>
</protein>
<comment type="caution">
    <text evidence="1">The sequence shown here is derived from an EMBL/GenBank/DDBJ whole genome shotgun (WGS) entry which is preliminary data.</text>
</comment>
<evidence type="ECO:0000313" key="1">
    <source>
        <dbReference type="EMBL" id="MFC3002119.1"/>
    </source>
</evidence>
<proteinExistence type="predicted"/>
<gene>
    <name evidence="1" type="ORF">ACFOD3_19605</name>
</gene>
<dbReference type="Proteomes" id="UP001595420">
    <property type="component" value="Unassembled WGS sequence"/>
</dbReference>